<name>A0ABS8PMM9_9BACT</name>
<proteinExistence type="predicted"/>
<keyword evidence="3" id="KW-1185">Reference proteome</keyword>
<organism evidence="2 3">
    <name type="scientific">Niabella pedocola</name>
    <dbReference type="NCBI Taxonomy" id="1752077"/>
    <lineage>
        <taxon>Bacteria</taxon>
        <taxon>Pseudomonadati</taxon>
        <taxon>Bacteroidota</taxon>
        <taxon>Chitinophagia</taxon>
        <taxon>Chitinophagales</taxon>
        <taxon>Chitinophagaceae</taxon>
        <taxon>Niabella</taxon>
    </lineage>
</organism>
<keyword evidence="1" id="KW-0732">Signal</keyword>
<dbReference type="Proteomes" id="UP001199816">
    <property type="component" value="Unassembled WGS sequence"/>
</dbReference>
<reference evidence="2 3" key="1">
    <citation type="submission" date="2021-11" db="EMBL/GenBank/DDBJ databases">
        <title>Genomic of Niabella pedocola.</title>
        <authorList>
            <person name="Wu T."/>
        </authorList>
    </citation>
    <scope>NUCLEOTIDE SEQUENCE [LARGE SCALE GENOMIC DNA]</scope>
    <source>
        <strain evidence="2 3">JCM 31011</strain>
    </source>
</reference>
<feature type="signal peptide" evidence="1">
    <location>
        <begin position="1"/>
        <end position="20"/>
    </location>
</feature>
<evidence type="ECO:0000256" key="1">
    <source>
        <dbReference type="SAM" id="SignalP"/>
    </source>
</evidence>
<evidence type="ECO:0000313" key="3">
    <source>
        <dbReference type="Proteomes" id="UP001199816"/>
    </source>
</evidence>
<sequence length="338" mass="36161">MKIKNYILLPAFIVTGFQLAAQQEAGKAVHLGLVTPISTQGVYAREISPAFALHVLQGVNRDNKGASIGGLHTTLYGSNRGVMISGLMNRVKGSDKGIAIAGLVNTAQNGRGIQIAGLHNQNTGNGFIQVGGLSNSSHYSLLQLAGLVNNTHDAGYQIAGLVNKAKTVRGLQLSGLVNIADSSSYPIGILNFIKNGEKQIGIQVYDDVSASVLLRTGSYKTYGIIGAGLARDQKKTVFQMETGLGYRIPLTRRLRMNTEAVIMARTDVHNFIRHVESLRALAGWKITPGLELTIGPALYVTDQADSELFAGHYIWKFKKRASSLLVAPGAVAGINIRL</sequence>
<protein>
    <recommendedName>
        <fullName evidence="4">DUF5723 domain-containing protein</fullName>
    </recommendedName>
</protein>
<accession>A0ABS8PMM9</accession>
<evidence type="ECO:0008006" key="4">
    <source>
        <dbReference type="Google" id="ProtNLM"/>
    </source>
</evidence>
<evidence type="ECO:0000313" key="2">
    <source>
        <dbReference type="EMBL" id="MCD2422362.1"/>
    </source>
</evidence>
<dbReference type="RefSeq" id="WP_231003288.1">
    <property type="nucleotide sequence ID" value="NZ_JAJNEC010000004.1"/>
</dbReference>
<gene>
    <name evidence="2" type="ORF">LQ567_06280</name>
</gene>
<comment type="caution">
    <text evidence="2">The sequence shown here is derived from an EMBL/GenBank/DDBJ whole genome shotgun (WGS) entry which is preliminary data.</text>
</comment>
<feature type="chain" id="PRO_5045797540" description="DUF5723 domain-containing protein" evidence="1">
    <location>
        <begin position="21"/>
        <end position="338"/>
    </location>
</feature>
<dbReference type="EMBL" id="JAJNEC010000004">
    <property type="protein sequence ID" value="MCD2422362.1"/>
    <property type="molecule type" value="Genomic_DNA"/>
</dbReference>